<evidence type="ECO:0000313" key="10">
    <source>
        <dbReference type="Proteomes" id="UP000225706"/>
    </source>
</evidence>
<dbReference type="PROSITE" id="PS00108">
    <property type="entry name" value="PROTEIN_KINASE_ST"/>
    <property type="match status" value="1"/>
</dbReference>
<dbReference type="Proteomes" id="UP000225706">
    <property type="component" value="Unassembled WGS sequence"/>
</dbReference>
<feature type="region of interest" description="Disordered" evidence="7">
    <location>
        <begin position="1"/>
        <end position="52"/>
    </location>
</feature>
<evidence type="ECO:0000259" key="8">
    <source>
        <dbReference type="PROSITE" id="PS50011"/>
    </source>
</evidence>
<dbReference type="PROSITE" id="PS50011">
    <property type="entry name" value="PROTEIN_KINASE_DOM"/>
    <property type="match status" value="1"/>
</dbReference>
<dbReference type="InterPro" id="IPR011009">
    <property type="entry name" value="Kinase-like_dom_sf"/>
</dbReference>
<feature type="compositionally biased region" description="Basic and acidic residues" evidence="7">
    <location>
        <begin position="11"/>
        <end position="34"/>
    </location>
</feature>
<dbReference type="EMBL" id="LSMT01000526">
    <property type="protein sequence ID" value="PFX16685.1"/>
    <property type="molecule type" value="Genomic_DNA"/>
</dbReference>
<keyword evidence="3" id="KW-0808">Transferase</keyword>
<dbReference type="InterPro" id="IPR045270">
    <property type="entry name" value="STKc_AGC"/>
</dbReference>
<protein>
    <submittedName>
        <fullName evidence="9">Putative serine/threonine-protein kinase F31E3.2</fullName>
    </submittedName>
</protein>
<dbReference type="PANTHER" id="PTHR24355:SF1">
    <property type="entry name" value="RIBOSOMAL PROTEIN S6 KINASE-RELATED PROTEIN"/>
    <property type="match status" value="1"/>
</dbReference>
<dbReference type="InterPro" id="IPR008271">
    <property type="entry name" value="Ser/Thr_kinase_AS"/>
</dbReference>
<gene>
    <name evidence="9" type="primary">F31E3.2</name>
    <name evidence="9" type="ORF">AWC38_SpisGene19029</name>
</gene>
<accession>A0A2B4RKA1</accession>
<feature type="domain" description="Protein kinase" evidence="8">
    <location>
        <begin position="142"/>
        <end position="396"/>
    </location>
</feature>
<comment type="caution">
    <text evidence="9">The sequence shown here is derived from an EMBL/GenBank/DDBJ whole genome shotgun (WGS) entry which is preliminary data.</text>
</comment>
<keyword evidence="5 9" id="KW-0418">Kinase</keyword>
<evidence type="ECO:0000256" key="5">
    <source>
        <dbReference type="ARBA" id="ARBA00022777"/>
    </source>
</evidence>
<dbReference type="GO" id="GO:0005524">
    <property type="term" value="F:ATP binding"/>
    <property type="evidence" value="ECO:0007669"/>
    <property type="project" value="UniProtKB-KW"/>
</dbReference>
<dbReference type="OrthoDB" id="3205605at2759"/>
<dbReference type="SMART" id="SM00220">
    <property type="entry name" value="S_TKc"/>
    <property type="match status" value="1"/>
</dbReference>
<reference evidence="10" key="1">
    <citation type="journal article" date="2017" name="bioRxiv">
        <title>Comparative analysis of the genomes of Stylophora pistillata and Acropora digitifera provides evidence for extensive differences between species of corals.</title>
        <authorList>
            <person name="Voolstra C.R."/>
            <person name="Li Y."/>
            <person name="Liew Y.J."/>
            <person name="Baumgarten S."/>
            <person name="Zoccola D."/>
            <person name="Flot J.-F."/>
            <person name="Tambutte S."/>
            <person name="Allemand D."/>
            <person name="Aranda M."/>
        </authorList>
    </citation>
    <scope>NUCLEOTIDE SEQUENCE [LARGE SCALE GENOMIC DNA]</scope>
</reference>
<evidence type="ECO:0000256" key="1">
    <source>
        <dbReference type="ARBA" id="ARBA00022527"/>
    </source>
</evidence>
<keyword evidence="4" id="KW-0547">Nucleotide-binding</keyword>
<dbReference type="STRING" id="50429.A0A2B4RKA1"/>
<evidence type="ECO:0000256" key="7">
    <source>
        <dbReference type="SAM" id="MobiDB-lite"/>
    </source>
</evidence>
<dbReference type="Pfam" id="PF00069">
    <property type="entry name" value="Pkinase"/>
    <property type="match status" value="1"/>
</dbReference>
<dbReference type="CDD" id="cd05123">
    <property type="entry name" value="STKc_AGC"/>
    <property type="match status" value="1"/>
</dbReference>
<keyword evidence="10" id="KW-1185">Reference proteome</keyword>
<evidence type="ECO:0000256" key="6">
    <source>
        <dbReference type="ARBA" id="ARBA00022840"/>
    </source>
</evidence>
<evidence type="ECO:0000256" key="2">
    <source>
        <dbReference type="ARBA" id="ARBA00022553"/>
    </source>
</evidence>
<keyword evidence="2" id="KW-0597">Phosphoprotein</keyword>
<keyword evidence="1" id="KW-0723">Serine/threonine-protein kinase</keyword>
<dbReference type="AlphaFoldDB" id="A0A2B4RKA1"/>
<dbReference type="SUPFAM" id="SSF56112">
    <property type="entry name" value="Protein kinase-like (PK-like)"/>
    <property type="match status" value="1"/>
</dbReference>
<evidence type="ECO:0000256" key="3">
    <source>
        <dbReference type="ARBA" id="ARBA00022679"/>
    </source>
</evidence>
<dbReference type="PANTHER" id="PTHR24355">
    <property type="entry name" value="G PROTEIN-COUPLED RECEPTOR KINASE/RIBOSOMAL PROTEIN S6 KINASE"/>
    <property type="match status" value="1"/>
</dbReference>
<name>A0A2B4RKA1_STYPI</name>
<dbReference type="GO" id="GO:0004674">
    <property type="term" value="F:protein serine/threonine kinase activity"/>
    <property type="evidence" value="ECO:0007669"/>
    <property type="project" value="UniProtKB-KW"/>
</dbReference>
<dbReference type="Gene3D" id="3.30.200.20">
    <property type="entry name" value="Phosphorylase Kinase, domain 1"/>
    <property type="match status" value="1"/>
</dbReference>
<organism evidence="9 10">
    <name type="scientific">Stylophora pistillata</name>
    <name type="common">Smooth cauliflower coral</name>
    <dbReference type="NCBI Taxonomy" id="50429"/>
    <lineage>
        <taxon>Eukaryota</taxon>
        <taxon>Metazoa</taxon>
        <taxon>Cnidaria</taxon>
        <taxon>Anthozoa</taxon>
        <taxon>Hexacorallia</taxon>
        <taxon>Scleractinia</taxon>
        <taxon>Astrocoeniina</taxon>
        <taxon>Pocilloporidae</taxon>
        <taxon>Stylophora</taxon>
    </lineage>
</organism>
<keyword evidence="6" id="KW-0067">ATP-binding</keyword>
<dbReference type="FunFam" id="1.10.510.10:FF:000048">
    <property type="entry name" value="Protein kinase C"/>
    <property type="match status" value="1"/>
</dbReference>
<evidence type="ECO:0000313" key="9">
    <source>
        <dbReference type="EMBL" id="PFX16685.1"/>
    </source>
</evidence>
<feature type="compositionally biased region" description="Polar residues" evidence="7">
    <location>
        <begin position="36"/>
        <end position="46"/>
    </location>
</feature>
<proteinExistence type="predicted"/>
<sequence length="484" mass="55933">MGNFQSKRSLQKREAENRRYSKAVEKTELSRPEASRPSQLQRSGQGSLRRRYSESGNYSYKTPWPVPLSETVFLPEYDSKQLVKINDFERHVDLFAGTPPQKESMFSNIAFWQLYNMTLQTLVILVIYRRHSVSQVNLLMNMANVRLSGRFQGSEVLQVQNKQSKKLLAIKTLNKAEIIKGNAVQQCKDEVNIQVQLGEFPFLVKTWYTWQTKHNLFIVSDFVDGSDLYTLWRQEKRLNETTVKLYSAELDITLDYLHKSGIIYRDLKLENILIDNEGHIKLIDFGLSKLVKLGERAATICGTLQYMAPEILNGDEYCHVVDWWSLGVVMYILLAGKYPYPVTQEHATQLKVVSGVEVEFPPDLSSNAVSVLQGLLQKNPAYRMSGVESLKTHAYFSDLSFKEVLEKKREPITMETLKTLRRRSIGSRTLFPRRVERDRREKQPRPLSWANPGQFIVQDKTHMDWLVADLRSSRTITLSNNAQQ</sequence>
<dbReference type="Gene3D" id="1.10.510.10">
    <property type="entry name" value="Transferase(Phosphotransferase) domain 1"/>
    <property type="match status" value="1"/>
</dbReference>
<evidence type="ECO:0000256" key="4">
    <source>
        <dbReference type="ARBA" id="ARBA00022741"/>
    </source>
</evidence>
<dbReference type="InterPro" id="IPR000719">
    <property type="entry name" value="Prot_kinase_dom"/>
</dbReference>